<accession>A0A821ZG20</accession>
<feature type="non-terminal residue" evidence="2">
    <location>
        <position position="1"/>
    </location>
</feature>
<evidence type="ECO:0000313" key="3">
    <source>
        <dbReference type="Proteomes" id="UP000663873"/>
    </source>
</evidence>
<gene>
    <name evidence="2" type="ORF">UJA718_LOCUS49563</name>
</gene>
<evidence type="ECO:0000313" key="2">
    <source>
        <dbReference type="EMBL" id="CAF4985964.1"/>
    </source>
</evidence>
<dbReference type="EMBL" id="CAJOBP010104784">
    <property type="protein sequence ID" value="CAF4985964.1"/>
    <property type="molecule type" value="Genomic_DNA"/>
</dbReference>
<name>A0A821ZG20_9BILA</name>
<sequence>DKNRLSSSSSDVKLSPLGSTNNNKSQTNNSSLSPQQQTNRHYCSHPECGKVNRSHTLK</sequence>
<reference evidence="2" key="1">
    <citation type="submission" date="2021-02" db="EMBL/GenBank/DDBJ databases">
        <authorList>
            <person name="Nowell W R."/>
        </authorList>
    </citation>
    <scope>NUCLEOTIDE SEQUENCE</scope>
</reference>
<dbReference type="AlphaFoldDB" id="A0A821ZG20"/>
<protein>
    <submittedName>
        <fullName evidence="2">Uncharacterized protein</fullName>
    </submittedName>
</protein>
<keyword evidence="3" id="KW-1185">Reference proteome</keyword>
<feature type="compositionally biased region" description="Low complexity" evidence="1">
    <location>
        <begin position="1"/>
        <end position="33"/>
    </location>
</feature>
<feature type="region of interest" description="Disordered" evidence="1">
    <location>
        <begin position="1"/>
        <end position="58"/>
    </location>
</feature>
<organism evidence="2 3">
    <name type="scientific">Rotaria socialis</name>
    <dbReference type="NCBI Taxonomy" id="392032"/>
    <lineage>
        <taxon>Eukaryota</taxon>
        <taxon>Metazoa</taxon>
        <taxon>Spiralia</taxon>
        <taxon>Gnathifera</taxon>
        <taxon>Rotifera</taxon>
        <taxon>Eurotatoria</taxon>
        <taxon>Bdelloidea</taxon>
        <taxon>Philodinida</taxon>
        <taxon>Philodinidae</taxon>
        <taxon>Rotaria</taxon>
    </lineage>
</organism>
<proteinExistence type="predicted"/>
<evidence type="ECO:0000256" key="1">
    <source>
        <dbReference type="SAM" id="MobiDB-lite"/>
    </source>
</evidence>
<comment type="caution">
    <text evidence="2">The sequence shown here is derived from an EMBL/GenBank/DDBJ whole genome shotgun (WGS) entry which is preliminary data.</text>
</comment>
<dbReference type="Proteomes" id="UP000663873">
    <property type="component" value="Unassembled WGS sequence"/>
</dbReference>